<dbReference type="PANTHER" id="PTHR47611">
    <property type="entry name" value="HAT DIMERISATION DOMAIN, C-TERMINAL"/>
    <property type="match status" value="1"/>
</dbReference>
<comment type="caution">
    <text evidence="2">The sequence shown here is derived from an EMBL/GenBank/DDBJ whole genome shotgun (WGS) entry which is preliminary data.</text>
</comment>
<keyword evidence="3" id="KW-1185">Reference proteome</keyword>
<dbReference type="SUPFAM" id="SSF53098">
    <property type="entry name" value="Ribonuclease H-like"/>
    <property type="match status" value="1"/>
</dbReference>
<proteinExistence type="predicted"/>
<dbReference type="AlphaFoldDB" id="A0A8J2HKR8"/>
<dbReference type="GO" id="GO:0046983">
    <property type="term" value="F:protein dimerization activity"/>
    <property type="evidence" value="ECO:0007669"/>
    <property type="project" value="InterPro"/>
</dbReference>
<organism evidence="2 3">
    <name type="scientific">Cotesia congregata</name>
    <name type="common">Parasitoid wasp</name>
    <name type="synonym">Apanteles congregatus</name>
    <dbReference type="NCBI Taxonomy" id="51543"/>
    <lineage>
        <taxon>Eukaryota</taxon>
        <taxon>Metazoa</taxon>
        <taxon>Ecdysozoa</taxon>
        <taxon>Arthropoda</taxon>
        <taxon>Hexapoda</taxon>
        <taxon>Insecta</taxon>
        <taxon>Pterygota</taxon>
        <taxon>Neoptera</taxon>
        <taxon>Endopterygota</taxon>
        <taxon>Hymenoptera</taxon>
        <taxon>Apocrita</taxon>
        <taxon>Ichneumonoidea</taxon>
        <taxon>Braconidae</taxon>
        <taxon>Microgastrinae</taxon>
        <taxon>Cotesia</taxon>
    </lineage>
</organism>
<sequence>MKKPTVNVREKNLETLRNEILQEMVVYLNCGLIGPQQDPLIWWRQEKNKYPRLSLMARRYLGIPSTSSESERLFFTAGDIVSDKRTSLSLDSVSYLLFLNKNL</sequence>
<dbReference type="Pfam" id="PF05699">
    <property type="entry name" value="Dimer_Tnp_hAT"/>
    <property type="match status" value="1"/>
</dbReference>
<dbReference type="EMBL" id="CAJNRD030001122">
    <property type="protein sequence ID" value="CAG5100650.1"/>
    <property type="molecule type" value="Genomic_DNA"/>
</dbReference>
<dbReference type="Proteomes" id="UP000786811">
    <property type="component" value="Unassembled WGS sequence"/>
</dbReference>
<protein>
    <submittedName>
        <fullName evidence="2">Similar to Zbed4: Zinc finger BED domain-containing protein 4 (Mus musculus)</fullName>
    </submittedName>
</protein>
<name>A0A8J2HKR8_COTCN</name>
<feature type="domain" description="HAT C-terminal dimerisation" evidence="1">
    <location>
        <begin position="27"/>
        <end position="103"/>
    </location>
</feature>
<reference evidence="2" key="1">
    <citation type="submission" date="2021-04" db="EMBL/GenBank/DDBJ databases">
        <authorList>
            <person name="Chebbi M.A.C M."/>
        </authorList>
    </citation>
    <scope>NUCLEOTIDE SEQUENCE</scope>
</reference>
<evidence type="ECO:0000313" key="2">
    <source>
        <dbReference type="EMBL" id="CAG5100650.1"/>
    </source>
</evidence>
<dbReference type="OrthoDB" id="3062869at2759"/>
<evidence type="ECO:0000259" key="1">
    <source>
        <dbReference type="Pfam" id="PF05699"/>
    </source>
</evidence>
<dbReference type="InterPro" id="IPR012337">
    <property type="entry name" value="RNaseH-like_sf"/>
</dbReference>
<dbReference type="PANTHER" id="PTHR47611:SF3">
    <property type="entry name" value="HAT C-TERMINAL DIMERISATION DOMAIN-CONTAINING PROTEIN"/>
    <property type="match status" value="1"/>
</dbReference>
<gene>
    <name evidence="2" type="ORF">HICCMSTLAB_LOCUS9723</name>
</gene>
<dbReference type="InterPro" id="IPR008906">
    <property type="entry name" value="HATC_C_dom"/>
</dbReference>
<accession>A0A8J2HKR8</accession>
<evidence type="ECO:0000313" key="3">
    <source>
        <dbReference type="Proteomes" id="UP000786811"/>
    </source>
</evidence>